<protein>
    <submittedName>
        <fullName evidence="1">Uncharacterized protein</fullName>
    </submittedName>
</protein>
<dbReference type="RefSeq" id="WP_220205806.1">
    <property type="nucleotide sequence ID" value="NZ_BNJK01000001.1"/>
</dbReference>
<reference evidence="1" key="1">
    <citation type="submission" date="2020-10" db="EMBL/GenBank/DDBJ databases">
        <title>Taxonomic study of unclassified bacteria belonging to the class Ktedonobacteria.</title>
        <authorList>
            <person name="Yabe S."/>
            <person name="Wang C.M."/>
            <person name="Zheng Y."/>
            <person name="Sakai Y."/>
            <person name="Cavaletti L."/>
            <person name="Monciardini P."/>
            <person name="Donadio S."/>
        </authorList>
    </citation>
    <scope>NUCLEOTIDE SEQUENCE</scope>
    <source>
        <strain evidence="1">ID150040</strain>
    </source>
</reference>
<gene>
    <name evidence="1" type="ORF">KSF_051540</name>
</gene>
<name>A0A8J3ITN4_9CHLR</name>
<comment type="caution">
    <text evidence="1">The sequence shown here is derived from an EMBL/GenBank/DDBJ whole genome shotgun (WGS) entry which is preliminary data.</text>
</comment>
<sequence length="69" mass="7741">MQRLPKPGIITATRQLARSVHMTNNTSYVPLMDVISVSKNGGDRSHLTSPYYGAVVRESLYSYGASFYW</sequence>
<keyword evidence="2" id="KW-1185">Reference proteome</keyword>
<dbReference type="EMBL" id="BNJK01000001">
    <property type="protein sequence ID" value="GHO95106.1"/>
    <property type="molecule type" value="Genomic_DNA"/>
</dbReference>
<dbReference type="AlphaFoldDB" id="A0A8J3ITN4"/>
<proteinExistence type="predicted"/>
<accession>A0A8J3ITN4</accession>
<dbReference type="Proteomes" id="UP000597444">
    <property type="component" value="Unassembled WGS sequence"/>
</dbReference>
<evidence type="ECO:0000313" key="2">
    <source>
        <dbReference type="Proteomes" id="UP000597444"/>
    </source>
</evidence>
<organism evidence="1 2">
    <name type="scientific">Reticulibacter mediterranei</name>
    <dbReference type="NCBI Taxonomy" id="2778369"/>
    <lineage>
        <taxon>Bacteria</taxon>
        <taxon>Bacillati</taxon>
        <taxon>Chloroflexota</taxon>
        <taxon>Ktedonobacteria</taxon>
        <taxon>Ktedonobacterales</taxon>
        <taxon>Reticulibacteraceae</taxon>
        <taxon>Reticulibacter</taxon>
    </lineage>
</organism>
<evidence type="ECO:0000313" key="1">
    <source>
        <dbReference type="EMBL" id="GHO95106.1"/>
    </source>
</evidence>